<dbReference type="GO" id="GO:0008033">
    <property type="term" value="P:tRNA processing"/>
    <property type="evidence" value="ECO:0007669"/>
    <property type="project" value="UniProtKB-KW"/>
</dbReference>
<sequence length="437" mass="47990">MALALGLGKSTHTTANWSPDPPVTSTDSITYTTVRDVQPGEELCIFYGHNLWFKPSDKMEKQVEESVEDGWGGLSHISASEEEGQPYRNPFSDGSRDEVVPEEDLPFTRFKLPPEEETPDLIRTVDSWVVDVPDARHINTLIKWLKQAQLETPDVAHLKRIRKNLQTGETTLLLCLSPQNDPTGPPALPDSLGLPPCYKTTVPASSALTLPSLALKSALWPTMYTPKRKDEVEAWTRGKAAWAWDAMSTTVQTAREGTLLKNELPIAAHIPAPYDGPPLTVSFAAHDTRSTTSHPLRHAAINVIRKLADYHASNDSTRSVQLDTGSAPSSLLDPAAAREDNGSNYLLTGQTIFLTHEPCIMCSMALLHSRVKEVFYLYPSPSTGGCGSLTCLPTLKGVNHRFSICTWSDFSSLRLDETPNHGDAHTFGLRLDGEIDA</sequence>
<feature type="compositionally biased region" description="Polar residues" evidence="3">
    <location>
        <begin position="10"/>
        <end position="23"/>
    </location>
</feature>
<dbReference type="InterPro" id="IPR016193">
    <property type="entry name" value="Cytidine_deaminase-like"/>
</dbReference>
<feature type="region of interest" description="Disordered" evidence="3">
    <location>
        <begin position="74"/>
        <end position="102"/>
    </location>
</feature>
<reference evidence="5 6" key="1">
    <citation type="journal article" date="2019" name="Nat. Ecol. Evol.">
        <title>Megaphylogeny resolves global patterns of mushroom evolution.</title>
        <authorList>
            <person name="Varga T."/>
            <person name="Krizsan K."/>
            <person name="Foldi C."/>
            <person name="Dima B."/>
            <person name="Sanchez-Garcia M."/>
            <person name="Sanchez-Ramirez S."/>
            <person name="Szollosi G.J."/>
            <person name="Szarkandi J.G."/>
            <person name="Papp V."/>
            <person name="Albert L."/>
            <person name="Andreopoulos W."/>
            <person name="Angelini C."/>
            <person name="Antonin V."/>
            <person name="Barry K.W."/>
            <person name="Bougher N.L."/>
            <person name="Buchanan P."/>
            <person name="Buyck B."/>
            <person name="Bense V."/>
            <person name="Catcheside P."/>
            <person name="Chovatia M."/>
            <person name="Cooper J."/>
            <person name="Damon W."/>
            <person name="Desjardin D."/>
            <person name="Finy P."/>
            <person name="Geml J."/>
            <person name="Haridas S."/>
            <person name="Hughes K."/>
            <person name="Justo A."/>
            <person name="Karasinski D."/>
            <person name="Kautmanova I."/>
            <person name="Kiss B."/>
            <person name="Kocsube S."/>
            <person name="Kotiranta H."/>
            <person name="LaButti K.M."/>
            <person name="Lechner B.E."/>
            <person name="Liimatainen K."/>
            <person name="Lipzen A."/>
            <person name="Lukacs Z."/>
            <person name="Mihaltcheva S."/>
            <person name="Morgado L.N."/>
            <person name="Niskanen T."/>
            <person name="Noordeloos M.E."/>
            <person name="Ohm R.A."/>
            <person name="Ortiz-Santana B."/>
            <person name="Ovrebo C."/>
            <person name="Racz N."/>
            <person name="Riley R."/>
            <person name="Savchenko A."/>
            <person name="Shiryaev A."/>
            <person name="Soop K."/>
            <person name="Spirin V."/>
            <person name="Szebenyi C."/>
            <person name="Tomsovsky M."/>
            <person name="Tulloss R.E."/>
            <person name="Uehling J."/>
            <person name="Grigoriev I.V."/>
            <person name="Vagvolgyi C."/>
            <person name="Papp T."/>
            <person name="Martin F.M."/>
            <person name="Miettinen O."/>
            <person name="Hibbett D.S."/>
            <person name="Nagy L.G."/>
        </authorList>
    </citation>
    <scope>NUCLEOTIDE SEQUENCE [LARGE SCALE GENOMIC DNA]</scope>
    <source>
        <strain evidence="5 6">CBS 121175</strain>
    </source>
</reference>
<dbReference type="PANTHER" id="PTHR11079">
    <property type="entry name" value="CYTOSINE DEAMINASE FAMILY MEMBER"/>
    <property type="match status" value="1"/>
</dbReference>
<keyword evidence="6" id="KW-1185">Reference proteome</keyword>
<keyword evidence="1" id="KW-0819">tRNA processing</keyword>
<feature type="region of interest" description="Disordered" evidence="3">
    <location>
        <begin position="1"/>
        <end position="23"/>
    </location>
</feature>
<name>A0A5C3L5T8_COPMA</name>
<evidence type="ECO:0000256" key="1">
    <source>
        <dbReference type="ARBA" id="ARBA00022694"/>
    </source>
</evidence>
<organism evidence="5 6">
    <name type="scientific">Coprinopsis marcescibilis</name>
    <name type="common">Agaric fungus</name>
    <name type="synonym">Psathyrella marcescibilis</name>
    <dbReference type="NCBI Taxonomy" id="230819"/>
    <lineage>
        <taxon>Eukaryota</taxon>
        <taxon>Fungi</taxon>
        <taxon>Dikarya</taxon>
        <taxon>Basidiomycota</taxon>
        <taxon>Agaricomycotina</taxon>
        <taxon>Agaricomycetes</taxon>
        <taxon>Agaricomycetidae</taxon>
        <taxon>Agaricales</taxon>
        <taxon>Agaricineae</taxon>
        <taxon>Psathyrellaceae</taxon>
        <taxon>Coprinopsis</taxon>
    </lineage>
</organism>
<dbReference type="InterPro" id="IPR002125">
    <property type="entry name" value="CMP_dCMP_dom"/>
</dbReference>
<feature type="domain" description="CMP/dCMP-type deaminase" evidence="4">
    <location>
        <begin position="254"/>
        <end position="389"/>
    </location>
</feature>
<dbReference type="STRING" id="230819.A0A5C3L5T8"/>
<dbReference type="SUPFAM" id="SSF53927">
    <property type="entry name" value="Cytidine deaminase-like"/>
    <property type="match status" value="1"/>
</dbReference>
<evidence type="ECO:0000256" key="3">
    <source>
        <dbReference type="SAM" id="MobiDB-lite"/>
    </source>
</evidence>
<dbReference type="Proteomes" id="UP000307440">
    <property type="component" value="Unassembled WGS sequence"/>
</dbReference>
<dbReference type="EMBL" id="ML210159">
    <property type="protein sequence ID" value="TFK28035.1"/>
    <property type="molecule type" value="Genomic_DNA"/>
</dbReference>
<dbReference type="GO" id="GO:0005634">
    <property type="term" value="C:nucleus"/>
    <property type="evidence" value="ECO:0007669"/>
    <property type="project" value="TreeGrafter"/>
</dbReference>
<dbReference type="GO" id="GO:0052717">
    <property type="term" value="F:tRNA-specific adenosine-34 deaminase activity"/>
    <property type="evidence" value="ECO:0007669"/>
    <property type="project" value="TreeGrafter"/>
</dbReference>
<dbReference type="OrthoDB" id="3180714at2759"/>
<evidence type="ECO:0000313" key="5">
    <source>
        <dbReference type="EMBL" id="TFK28035.1"/>
    </source>
</evidence>
<dbReference type="CDD" id="cd01285">
    <property type="entry name" value="nucleoside_deaminase"/>
    <property type="match status" value="1"/>
</dbReference>
<dbReference type="SUPFAM" id="SSF82199">
    <property type="entry name" value="SET domain"/>
    <property type="match status" value="1"/>
</dbReference>
<accession>A0A5C3L5T8</accession>
<dbReference type="AlphaFoldDB" id="A0A5C3L5T8"/>
<protein>
    <submittedName>
        <fullName evidence="5">Cytidine deaminase-like protein</fullName>
    </submittedName>
</protein>
<comment type="similarity">
    <text evidence="2">Belongs to the cytidine and deoxycytidylate deaminase family. ADAT3 subfamily.</text>
</comment>
<dbReference type="InterPro" id="IPR046341">
    <property type="entry name" value="SET_dom_sf"/>
</dbReference>
<gene>
    <name evidence="5" type="ORF">FA15DRAFT_634701</name>
</gene>
<dbReference type="Pfam" id="PF00383">
    <property type="entry name" value="dCMP_cyt_deam_1"/>
    <property type="match status" value="1"/>
</dbReference>
<dbReference type="PROSITE" id="PS51747">
    <property type="entry name" value="CYT_DCMP_DEAMINASES_2"/>
    <property type="match status" value="1"/>
</dbReference>
<evidence type="ECO:0000256" key="2">
    <source>
        <dbReference type="ARBA" id="ARBA00038160"/>
    </source>
</evidence>
<dbReference type="Gene3D" id="3.40.140.10">
    <property type="entry name" value="Cytidine Deaminase, domain 2"/>
    <property type="match status" value="1"/>
</dbReference>
<evidence type="ECO:0000259" key="4">
    <source>
        <dbReference type="PROSITE" id="PS51747"/>
    </source>
</evidence>
<dbReference type="PANTHER" id="PTHR11079:SF156">
    <property type="entry name" value="INACTIVE TRNA-SPECIFIC ADENOSINE DEAMINASE-LIKE PROTEIN 3-RELATED"/>
    <property type="match status" value="1"/>
</dbReference>
<evidence type="ECO:0000313" key="6">
    <source>
        <dbReference type="Proteomes" id="UP000307440"/>
    </source>
</evidence>
<proteinExistence type="inferred from homology"/>
<dbReference type="GO" id="GO:0005737">
    <property type="term" value="C:cytoplasm"/>
    <property type="evidence" value="ECO:0007669"/>
    <property type="project" value="TreeGrafter"/>
</dbReference>